<reference evidence="2 3" key="1">
    <citation type="submission" date="2019-09" db="EMBL/GenBank/DDBJ databases">
        <authorList>
            <person name="Chandra G."/>
            <person name="Truman W A."/>
        </authorList>
    </citation>
    <scope>NUCLEOTIDE SEQUENCE [LARGE SCALE GENOMIC DNA]</scope>
    <source>
        <strain evidence="2">PS624</strain>
    </source>
</reference>
<evidence type="ECO:0000256" key="1">
    <source>
        <dbReference type="SAM" id="SignalP"/>
    </source>
</evidence>
<dbReference type="RefSeq" id="WP_095119792.1">
    <property type="nucleotide sequence ID" value="NZ_CABVGZ010000057.1"/>
</dbReference>
<feature type="chain" id="PRO_5023082304" evidence="1">
    <location>
        <begin position="23"/>
        <end position="242"/>
    </location>
</feature>
<protein>
    <submittedName>
        <fullName evidence="2">Uncharacterized protein</fullName>
    </submittedName>
</protein>
<keyword evidence="1" id="KW-0732">Signal</keyword>
<proteinExistence type="predicted"/>
<dbReference type="AlphaFoldDB" id="A0A5E6W0S4"/>
<sequence length="242" mass="26655" precursor="true">MKLRFQAVLMFSVFMVSGISVAGQDDVYLANAKTKSLNVTWAGGSRTIENVVGSEGETTRELVDFNGGKALHYENLASRSTFEAYFTLMRNAKDVFIDCIYANVRNEQNGILINKAVCGLNRPLAEEYDEAIYEFSDEWKSSTDNIAIEPLLRVPPLPLEVSESTLGEAKLSRIYNSKDNLSVSAPEAVIEKGTGKHSFGSSQVFSVYKVGDLARPIYFDVSSGALGGVFTRYDQVAIDKLF</sequence>
<gene>
    <name evidence="2" type="ORF">PS624_04401</name>
</gene>
<organism evidence="2 3">
    <name type="scientific">Pseudomonas fluorescens</name>
    <dbReference type="NCBI Taxonomy" id="294"/>
    <lineage>
        <taxon>Bacteria</taxon>
        <taxon>Pseudomonadati</taxon>
        <taxon>Pseudomonadota</taxon>
        <taxon>Gammaproteobacteria</taxon>
        <taxon>Pseudomonadales</taxon>
        <taxon>Pseudomonadaceae</taxon>
        <taxon>Pseudomonas</taxon>
    </lineage>
</organism>
<evidence type="ECO:0000313" key="3">
    <source>
        <dbReference type="Proteomes" id="UP000326241"/>
    </source>
</evidence>
<feature type="signal peptide" evidence="1">
    <location>
        <begin position="1"/>
        <end position="22"/>
    </location>
</feature>
<dbReference type="EMBL" id="CABVGZ010000057">
    <property type="protein sequence ID" value="VVN22288.1"/>
    <property type="molecule type" value="Genomic_DNA"/>
</dbReference>
<name>A0A5E6W0S4_PSEFL</name>
<accession>A0A5E6W0S4</accession>
<dbReference type="Proteomes" id="UP000326241">
    <property type="component" value="Unassembled WGS sequence"/>
</dbReference>
<evidence type="ECO:0000313" key="2">
    <source>
        <dbReference type="EMBL" id="VVN22288.1"/>
    </source>
</evidence>